<evidence type="ECO:0000256" key="1">
    <source>
        <dbReference type="ARBA" id="ARBA00001974"/>
    </source>
</evidence>
<dbReference type="GO" id="GO:0050660">
    <property type="term" value="F:flavin adenine dinucleotide binding"/>
    <property type="evidence" value="ECO:0007669"/>
    <property type="project" value="TreeGrafter"/>
</dbReference>
<comment type="cofactor">
    <cofactor evidence="1">
        <name>FAD</name>
        <dbReference type="ChEBI" id="CHEBI:57692"/>
    </cofactor>
</comment>
<dbReference type="EMBL" id="NGFO01000055">
    <property type="protein sequence ID" value="OUC75710.1"/>
    <property type="molecule type" value="Genomic_DNA"/>
</dbReference>
<dbReference type="Pfam" id="PF00111">
    <property type="entry name" value="Fer2"/>
    <property type="match status" value="1"/>
</dbReference>
<keyword evidence="4" id="KW-0479">Metal-binding</keyword>
<keyword evidence="6" id="KW-0560">Oxidoreductase</keyword>
<evidence type="ECO:0000313" key="12">
    <source>
        <dbReference type="Proteomes" id="UP000194632"/>
    </source>
</evidence>
<dbReference type="InterPro" id="IPR001709">
    <property type="entry name" value="Flavoprot_Pyr_Nucl_cyt_Rdtase"/>
</dbReference>
<keyword evidence="2" id="KW-0285">Flavoprotein</keyword>
<dbReference type="RefSeq" id="WP_004021762.1">
    <property type="nucleotide sequence ID" value="NZ_NGFO01000055.1"/>
</dbReference>
<gene>
    <name evidence="11" type="ORF">CA982_25245</name>
</gene>
<dbReference type="GeneID" id="32686201"/>
<dbReference type="Proteomes" id="UP000194632">
    <property type="component" value="Unassembled WGS sequence"/>
</dbReference>
<evidence type="ECO:0000256" key="6">
    <source>
        <dbReference type="ARBA" id="ARBA00023002"/>
    </source>
</evidence>
<protein>
    <submittedName>
        <fullName evidence="11">3-ketosteroid-9-alpha-hydroxylase</fullName>
    </submittedName>
</protein>
<keyword evidence="12" id="KW-1185">Reference proteome</keyword>
<evidence type="ECO:0000256" key="7">
    <source>
        <dbReference type="ARBA" id="ARBA00023004"/>
    </source>
</evidence>
<dbReference type="CDD" id="cd06214">
    <property type="entry name" value="PA_degradation_oxidoreductase_like"/>
    <property type="match status" value="1"/>
</dbReference>
<dbReference type="PRINTS" id="PR00410">
    <property type="entry name" value="PHEHYDRXLASE"/>
</dbReference>
<dbReference type="InterPro" id="IPR001433">
    <property type="entry name" value="OxRdtase_FAD/NAD-bd"/>
</dbReference>
<dbReference type="InterPro" id="IPR006058">
    <property type="entry name" value="2Fe2S_fd_BS"/>
</dbReference>
<keyword evidence="5" id="KW-0274">FAD</keyword>
<dbReference type="InterPro" id="IPR017938">
    <property type="entry name" value="Riboflavin_synthase-like_b-brl"/>
</dbReference>
<dbReference type="Gene3D" id="3.40.50.80">
    <property type="entry name" value="Nucleotide-binding domain of ferredoxin-NADP reductase (FNR) module"/>
    <property type="match status" value="1"/>
</dbReference>
<dbReference type="GO" id="GO:0046872">
    <property type="term" value="F:metal ion binding"/>
    <property type="evidence" value="ECO:0007669"/>
    <property type="project" value="UniProtKB-KW"/>
</dbReference>
<dbReference type="CDD" id="cd00207">
    <property type="entry name" value="fer2"/>
    <property type="match status" value="1"/>
</dbReference>
<dbReference type="PANTHER" id="PTHR47354:SF8">
    <property type="entry name" value="1,2-PHENYLACETYL-COA EPOXIDASE, SUBUNIT E"/>
    <property type="match status" value="1"/>
</dbReference>
<dbReference type="OrthoDB" id="9796486at2"/>
<keyword evidence="7" id="KW-0408">Iron</keyword>
<dbReference type="PROSITE" id="PS00197">
    <property type="entry name" value="2FE2S_FER_1"/>
    <property type="match status" value="1"/>
</dbReference>
<dbReference type="Gene3D" id="2.40.30.10">
    <property type="entry name" value="Translation factors"/>
    <property type="match status" value="1"/>
</dbReference>
<dbReference type="Pfam" id="PF00175">
    <property type="entry name" value="NAD_binding_1"/>
    <property type="match status" value="1"/>
</dbReference>
<evidence type="ECO:0000256" key="8">
    <source>
        <dbReference type="ARBA" id="ARBA00023014"/>
    </source>
</evidence>
<dbReference type="InterPro" id="IPR039261">
    <property type="entry name" value="FNR_nucleotide-bd"/>
</dbReference>
<dbReference type="Pfam" id="PF00970">
    <property type="entry name" value="FAD_binding_6"/>
    <property type="match status" value="1"/>
</dbReference>
<dbReference type="InterPro" id="IPR050415">
    <property type="entry name" value="MRET"/>
</dbReference>
<dbReference type="PROSITE" id="PS51085">
    <property type="entry name" value="2FE2S_FER_2"/>
    <property type="match status" value="1"/>
</dbReference>
<organism evidence="11 12">
    <name type="scientific">Gordonia lacunae</name>
    <dbReference type="NCBI Taxonomy" id="417102"/>
    <lineage>
        <taxon>Bacteria</taxon>
        <taxon>Bacillati</taxon>
        <taxon>Actinomycetota</taxon>
        <taxon>Actinomycetes</taxon>
        <taxon>Mycobacteriales</taxon>
        <taxon>Gordoniaceae</taxon>
        <taxon>Gordonia</taxon>
    </lineage>
</organism>
<evidence type="ECO:0000256" key="5">
    <source>
        <dbReference type="ARBA" id="ARBA00022827"/>
    </source>
</evidence>
<sequence>MTVEPDSRPAAAAARSRTLTVSEVIQETKDSVTISFEIPDAMVEEFKHTPGQFITVKIPSDRTGHVARCYSLSSSPHVDDFRLEIGIKRTENGYASNWLCDNAITGMELTVLPPSGHFTAKNLDVDFLFFAGGSGITPVFSLIKSALVCGGGEVTLFYANRDAESIMYGGQLTQIVSEFPERFTVFHWLESAMGIPTPQNVESAIREHRGAQIFTCGPAPFMDLVQKSAEACGVEHSSVHREVFQSLTGDPFDTATMRQLGDDDGVATATVYLNGQSITTEWPRNTPLLDVLLAQGHNAPYSCREGACSACVCKLVEGDVEMAQNHILVEGDVADGERLACQALPLTDSVTVSFDDL</sequence>
<dbReference type="SUPFAM" id="SSF54292">
    <property type="entry name" value="2Fe-2S ferredoxin-like"/>
    <property type="match status" value="1"/>
</dbReference>
<dbReference type="InterPro" id="IPR001041">
    <property type="entry name" value="2Fe-2S_ferredoxin-type"/>
</dbReference>
<evidence type="ECO:0000259" key="9">
    <source>
        <dbReference type="PROSITE" id="PS51085"/>
    </source>
</evidence>
<reference evidence="11 12" key="1">
    <citation type="submission" date="2017-05" db="EMBL/GenBank/DDBJ databases">
        <title>Biotechnological potential of actinobacteria isolated from South African environments.</title>
        <authorList>
            <person name="Le Roes-Hill M."/>
            <person name="Prins A."/>
            <person name="Durrell K.A."/>
        </authorList>
    </citation>
    <scope>NUCLEOTIDE SEQUENCE [LARGE SCALE GENOMIC DNA]</scope>
    <source>
        <strain evidence="11">BS2</strain>
    </source>
</reference>
<proteinExistence type="predicted"/>
<dbReference type="STRING" id="417102.CA982_25245"/>
<keyword evidence="8" id="KW-0411">Iron-sulfur</keyword>
<dbReference type="InterPro" id="IPR008333">
    <property type="entry name" value="Cbr1-like_FAD-bd_dom"/>
</dbReference>
<comment type="caution">
    <text evidence="11">The sequence shown here is derived from an EMBL/GenBank/DDBJ whole genome shotgun (WGS) entry which is preliminary data.</text>
</comment>
<dbReference type="AlphaFoldDB" id="A0A243Q365"/>
<evidence type="ECO:0000259" key="10">
    <source>
        <dbReference type="PROSITE" id="PS51384"/>
    </source>
</evidence>
<dbReference type="SUPFAM" id="SSF52343">
    <property type="entry name" value="Ferredoxin reductase-like, C-terminal NADP-linked domain"/>
    <property type="match status" value="1"/>
</dbReference>
<dbReference type="PRINTS" id="PR00371">
    <property type="entry name" value="FPNCR"/>
</dbReference>
<evidence type="ECO:0000256" key="3">
    <source>
        <dbReference type="ARBA" id="ARBA00022714"/>
    </source>
</evidence>
<name>A0A243Q365_9ACTN</name>
<evidence type="ECO:0000256" key="4">
    <source>
        <dbReference type="ARBA" id="ARBA00022723"/>
    </source>
</evidence>
<dbReference type="GO" id="GO:0051537">
    <property type="term" value="F:2 iron, 2 sulfur cluster binding"/>
    <property type="evidence" value="ECO:0007669"/>
    <property type="project" value="UniProtKB-KW"/>
</dbReference>
<dbReference type="Gene3D" id="3.10.20.30">
    <property type="match status" value="1"/>
</dbReference>
<dbReference type="InterPro" id="IPR017927">
    <property type="entry name" value="FAD-bd_FR_type"/>
</dbReference>
<dbReference type="InterPro" id="IPR036010">
    <property type="entry name" value="2Fe-2S_ferredoxin-like_sf"/>
</dbReference>
<dbReference type="SUPFAM" id="SSF63380">
    <property type="entry name" value="Riboflavin synthase domain-like"/>
    <property type="match status" value="1"/>
</dbReference>
<dbReference type="PROSITE" id="PS51384">
    <property type="entry name" value="FAD_FR"/>
    <property type="match status" value="1"/>
</dbReference>
<dbReference type="InterPro" id="IPR012675">
    <property type="entry name" value="Beta-grasp_dom_sf"/>
</dbReference>
<keyword evidence="3" id="KW-0001">2Fe-2S</keyword>
<feature type="domain" description="FAD-binding FR-type" evidence="10">
    <location>
        <begin position="14"/>
        <end position="121"/>
    </location>
</feature>
<dbReference type="PANTHER" id="PTHR47354">
    <property type="entry name" value="NADH OXIDOREDUCTASE HCR"/>
    <property type="match status" value="1"/>
</dbReference>
<feature type="domain" description="2Fe-2S ferredoxin-type" evidence="9">
    <location>
        <begin position="267"/>
        <end position="357"/>
    </location>
</feature>
<accession>A0A243Q365</accession>
<dbReference type="GO" id="GO:0016491">
    <property type="term" value="F:oxidoreductase activity"/>
    <property type="evidence" value="ECO:0007669"/>
    <property type="project" value="UniProtKB-KW"/>
</dbReference>
<evidence type="ECO:0000313" key="11">
    <source>
        <dbReference type="EMBL" id="OUC75710.1"/>
    </source>
</evidence>
<evidence type="ECO:0000256" key="2">
    <source>
        <dbReference type="ARBA" id="ARBA00022630"/>
    </source>
</evidence>